<name>A0A5N6L0A7_9ROSI</name>
<dbReference type="Proteomes" id="UP000327013">
    <property type="component" value="Unassembled WGS sequence"/>
</dbReference>
<gene>
    <name evidence="2" type="ORF">FH972_025078</name>
</gene>
<keyword evidence="3" id="KW-1185">Reference proteome</keyword>
<reference evidence="2 3" key="1">
    <citation type="submission" date="2019-06" db="EMBL/GenBank/DDBJ databases">
        <title>A chromosomal-level reference genome of Carpinus fangiana (Coryloideae, Betulaceae).</title>
        <authorList>
            <person name="Yang X."/>
            <person name="Wang Z."/>
            <person name="Zhang L."/>
            <person name="Hao G."/>
            <person name="Liu J."/>
            <person name="Yang Y."/>
        </authorList>
    </citation>
    <scope>NUCLEOTIDE SEQUENCE [LARGE SCALE GENOMIC DNA]</scope>
    <source>
        <strain evidence="2">Cfa_2016G</strain>
        <tissue evidence="2">Leaf</tissue>
    </source>
</reference>
<feature type="compositionally biased region" description="Polar residues" evidence="1">
    <location>
        <begin position="1"/>
        <end position="22"/>
    </location>
</feature>
<accession>A0A5N6L0A7</accession>
<dbReference type="OrthoDB" id="5398371at2759"/>
<evidence type="ECO:0000256" key="1">
    <source>
        <dbReference type="SAM" id="MobiDB-lite"/>
    </source>
</evidence>
<proteinExistence type="predicted"/>
<dbReference type="AlphaFoldDB" id="A0A5N6L0A7"/>
<evidence type="ECO:0000313" key="2">
    <source>
        <dbReference type="EMBL" id="KAB8437400.1"/>
    </source>
</evidence>
<evidence type="ECO:0008006" key="4">
    <source>
        <dbReference type="Google" id="ProtNLM"/>
    </source>
</evidence>
<evidence type="ECO:0000313" key="3">
    <source>
        <dbReference type="Proteomes" id="UP000327013"/>
    </source>
</evidence>
<dbReference type="EMBL" id="VIBQ01000036">
    <property type="protein sequence ID" value="KAB8437400.1"/>
    <property type="molecule type" value="Genomic_DNA"/>
</dbReference>
<protein>
    <recommendedName>
        <fullName evidence="4">BTB domain-containing protein</fullName>
    </recommendedName>
</protein>
<feature type="region of interest" description="Disordered" evidence="1">
    <location>
        <begin position="1"/>
        <end position="46"/>
    </location>
</feature>
<feature type="region of interest" description="Disordered" evidence="1">
    <location>
        <begin position="377"/>
        <end position="398"/>
    </location>
</feature>
<sequence>MPSPSASQGHQFPKTATPTQGRSRLVPKPKNTAADKHHRTIDPTKVAPTPEVYKTRSNVFVNYRRPLNGAPPKDVVAGSDKQEPVEYIQEEEGVTLIAAAGDLILEVRQDEKSDQYLYRVQSSTLKSCSSYFDRLMGPTFQEGISMAKQHAQLTIEYGAVEKAPITALPRIRIEHIGQISTKVKMIHPLMTDLLAILHGRDTTGRKVPLSNLANLCVVADRFACLAPLSHWATRKGLLRPTASTHPQPSEDVQRQRIYAGLLLDYAPWVLKHSAQLLLRGSPRWASPATPPAALDPAWASLPRGVEAELQLRRACVLAALASLVEHCVALYAAPARQCKLGYDSSAQCDAFQLGQFVTQLAKKELLSLRARFAPPASVRADDDAGADEEDEEDADAAAQRDIPALIQTLREMPAYQIDANHAHCGPRKRLVAFLDVVDDLLVESSVGVCLECMRSGQPTHPADPWDWGRIKPLPRVSAHLVRRKAGGVKGGGGEHRHLSGYDLFLANEWHWAEGEG</sequence>
<feature type="compositionally biased region" description="Acidic residues" evidence="1">
    <location>
        <begin position="383"/>
        <end position="395"/>
    </location>
</feature>
<comment type="caution">
    <text evidence="2">The sequence shown here is derived from an EMBL/GenBank/DDBJ whole genome shotgun (WGS) entry which is preliminary data.</text>
</comment>
<organism evidence="2 3">
    <name type="scientific">Carpinus fangiana</name>
    <dbReference type="NCBI Taxonomy" id="176857"/>
    <lineage>
        <taxon>Eukaryota</taxon>
        <taxon>Viridiplantae</taxon>
        <taxon>Streptophyta</taxon>
        <taxon>Embryophyta</taxon>
        <taxon>Tracheophyta</taxon>
        <taxon>Spermatophyta</taxon>
        <taxon>Magnoliopsida</taxon>
        <taxon>eudicotyledons</taxon>
        <taxon>Gunneridae</taxon>
        <taxon>Pentapetalae</taxon>
        <taxon>rosids</taxon>
        <taxon>fabids</taxon>
        <taxon>Fagales</taxon>
        <taxon>Betulaceae</taxon>
        <taxon>Carpinus</taxon>
    </lineage>
</organism>